<evidence type="ECO:0000313" key="1">
    <source>
        <dbReference type="EMBL" id="JAA65700.1"/>
    </source>
</evidence>
<sequence length="140" mass="16274">MYFLFSIGYFVFLGDLRTIRVELQSLFDAEIVLQSPLVTFLVDCHFERFFGFFFSSPCIWCIISQSCCVDCPRYFFFFFGVVCCVGGDRLLRTRAAILFGASSGHLQNGLKAYLSFFTLYPVWVEFSTLELFLLRVYRTT</sequence>
<organism evidence="1">
    <name type="scientific">Ixodes ricinus</name>
    <name type="common">Common tick</name>
    <name type="synonym">Acarus ricinus</name>
    <dbReference type="NCBI Taxonomy" id="34613"/>
    <lineage>
        <taxon>Eukaryota</taxon>
        <taxon>Metazoa</taxon>
        <taxon>Ecdysozoa</taxon>
        <taxon>Arthropoda</taxon>
        <taxon>Chelicerata</taxon>
        <taxon>Arachnida</taxon>
        <taxon>Acari</taxon>
        <taxon>Parasitiformes</taxon>
        <taxon>Ixodida</taxon>
        <taxon>Ixodoidea</taxon>
        <taxon>Ixodidae</taxon>
        <taxon>Ixodinae</taxon>
        <taxon>Ixodes</taxon>
    </lineage>
</organism>
<dbReference type="AlphaFoldDB" id="A0A0K8R3J9"/>
<protein>
    <submittedName>
        <fullName evidence="1">Uncharacterized protein</fullName>
    </submittedName>
</protein>
<dbReference type="EMBL" id="GADI01008108">
    <property type="protein sequence ID" value="JAA65700.1"/>
    <property type="molecule type" value="mRNA"/>
</dbReference>
<name>A0A0K8R3J9_IXORI</name>
<accession>A0A0K8R3J9</accession>
<proteinExistence type="evidence at transcript level"/>
<reference evidence="1" key="1">
    <citation type="submission" date="2012-12" db="EMBL/GenBank/DDBJ databases">
        <title>Identification and characterization of a phenylalanine ammonia-lyase gene family in Isatis indigotica Fort.</title>
        <authorList>
            <person name="Liu Q."/>
            <person name="Chen J."/>
            <person name="Zhou X."/>
            <person name="Di P."/>
            <person name="Xiao Y."/>
            <person name="Xuan H."/>
            <person name="Zhang L."/>
            <person name="Chen W."/>
        </authorList>
    </citation>
    <scope>NUCLEOTIDE SEQUENCE</scope>
    <source>
        <tissue evidence="1">Salivary gland</tissue>
    </source>
</reference>